<dbReference type="Proteomes" id="UP000054359">
    <property type="component" value="Unassembled WGS sequence"/>
</dbReference>
<dbReference type="OMA" id="VASQKLC"/>
<sequence length="58" mass="5838">MVASRKLTAFLLVLVLGLLVPGPQMNGVEAGHHGHGGGSGIEALLAAGILAKLLGHHH</sequence>
<evidence type="ECO:0000313" key="2">
    <source>
        <dbReference type="EMBL" id="KFM80319.1"/>
    </source>
</evidence>
<feature type="signal peptide" evidence="1">
    <location>
        <begin position="1"/>
        <end position="30"/>
    </location>
</feature>
<gene>
    <name evidence="2" type="ORF">X975_00191</name>
</gene>
<feature type="chain" id="PRO_5001830902" evidence="1">
    <location>
        <begin position="31"/>
        <end position="58"/>
    </location>
</feature>
<feature type="non-terminal residue" evidence="2">
    <location>
        <position position="58"/>
    </location>
</feature>
<keyword evidence="3" id="KW-1185">Reference proteome</keyword>
<proteinExistence type="predicted"/>
<evidence type="ECO:0000313" key="3">
    <source>
        <dbReference type="Proteomes" id="UP000054359"/>
    </source>
</evidence>
<reference evidence="2 3" key="1">
    <citation type="submission" date="2013-11" db="EMBL/GenBank/DDBJ databases">
        <title>Genome sequencing of Stegodyphus mimosarum.</title>
        <authorList>
            <person name="Bechsgaard J."/>
        </authorList>
    </citation>
    <scope>NUCLEOTIDE SEQUENCE [LARGE SCALE GENOMIC DNA]</scope>
</reference>
<evidence type="ECO:0000256" key="1">
    <source>
        <dbReference type="SAM" id="SignalP"/>
    </source>
</evidence>
<dbReference type="AlphaFoldDB" id="A0A087USI0"/>
<name>A0A087USI0_STEMI</name>
<accession>A0A087USI0</accession>
<protein>
    <submittedName>
        <fullName evidence="2">Uncharacterized protein</fullName>
    </submittedName>
</protein>
<organism evidence="2 3">
    <name type="scientific">Stegodyphus mimosarum</name>
    <name type="common">African social velvet spider</name>
    <dbReference type="NCBI Taxonomy" id="407821"/>
    <lineage>
        <taxon>Eukaryota</taxon>
        <taxon>Metazoa</taxon>
        <taxon>Ecdysozoa</taxon>
        <taxon>Arthropoda</taxon>
        <taxon>Chelicerata</taxon>
        <taxon>Arachnida</taxon>
        <taxon>Araneae</taxon>
        <taxon>Araneomorphae</taxon>
        <taxon>Entelegynae</taxon>
        <taxon>Eresoidea</taxon>
        <taxon>Eresidae</taxon>
        <taxon>Stegodyphus</taxon>
    </lineage>
</organism>
<keyword evidence="1" id="KW-0732">Signal</keyword>
<dbReference type="EMBL" id="KK121358">
    <property type="protein sequence ID" value="KFM80319.1"/>
    <property type="molecule type" value="Genomic_DNA"/>
</dbReference>